<evidence type="ECO:0000256" key="4">
    <source>
        <dbReference type="ARBA" id="ARBA00022692"/>
    </source>
</evidence>
<feature type="transmembrane region" description="Helical" evidence="14">
    <location>
        <begin position="149"/>
        <end position="166"/>
    </location>
</feature>
<evidence type="ECO:0000259" key="15">
    <source>
        <dbReference type="PROSITE" id="PS51384"/>
    </source>
</evidence>
<evidence type="ECO:0000256" key="5">
    <source>
        <dbReference type="ARBA" id="ARBA00022714"/>
    </source>
</evidence>
<feature type="compositionally biased region" description="Basic residues" evidence="13">
    <location>
        <begin position="13"/>
        <end position="25"/>
    </location>
</feature>
<dbReference type="GO" id="GO:0016491">
    <property type="term" value="F:oxidoreductase activity"/>
    <property type="evidence" value="ECO:0007669"/>
    <property type="project" value="UniProtKB-KW"/>
</dbReference>
<keyword evidence="8 14" id="KW-1133">Transmembrane helix</keyword>
<keyword evidence="12 14" id="KW-0472">Membrane</keyword>
<dbReference type="PANTHER" id="PTHR47354">
    <property type="entry name" value="NADH OXIDOREDUCTASE HCR"/>
    <property type="match status" value="1"/>
</dbReference>
<dbReference type="GO" id="GO:0046872">
    <property type="term" value="F:metal ion binding"/>
    <property type="evidence" value="ECO:0007669"/>
    <property type="project" value="UniProtKB-KW"/>
</dbReference>
<evidence type="ECO:0000256" key="3">
    <source>
        <dbReference type="ARBA" id="ARBA00022630"/>
    </source>
</evidence>
<evidence type="ECO:0000256" key="1">
    <source>
        <dbReference type="ARBA" id="ARBA00001974"/>
    </source>
</evidence>
<feature type="transmembrane region" description="Helical" evidence="14">
    <location>
        <begin position="178"/>
        <end position="199"/>
    </location>
</feature>
<feature type="compositionally biased region" description="Low complexity" evidence="13">
    <location>
        <begin position="1"/>
        <end position="12"/>
    </location>
</feature>
<evidence type="ECO:0000256" key="14">
    <source>
        <dbReference type="SAM" id="Phobius"/>
    </source>
</evidence>
<dbReference type="Pfam" id="PF01794">
    <property type="entry name" value="Ferric_reduct"/>
    <property type="match status" value="1"/>
</dbReference>
<feature type="transmembrane region" description="Helical" evidence="14">
    <location>
        <begin position="211"/>
        <end position="231"/>
    </location>
</feature>
<accession>A0A7G6YEQ1</accession>
<dbReference type="EMBL" id="CP043641">
    <property type="protein sequence ID" value="QNE36966.1"/>
    <property type="molecule type" value="Genomic_DNA"/>
</dbReference>
<dbReference type="KEGG" id="lse:F1C12_18830"/>
<sequence length="461" mass="50765">MTETWAATTAPARRPRARRGAATRHRRGSRTVRVLLVASVIAVLGMWWFSVPANFASTPANAITSLGELSGLVGALLVCYQVLLIARVPWFENAVGLDKLVSWHRSLGASVIFLIVTHVVFIVLGSEVIDKSTPWDEFWTVYYSYPDMLWALVGTIAFLAVGLSSARLIRTKLSYEVWYWLHLTTYVAIFLTFLHQLSAGVHFVGNPVNRILWIGLYLGTASAVLTWRFILPTMDAWKGRMRVLAVVPEGHGLNSVWLEGPHVDRLGVRAGNFLLFRFFAWGHLGTAHPYSVSAVPANGRLRITVGTLGDHSSRLTSLKPGTMVFAEGPFGHFTADRASRGKLLLIAGGAGIGPIRALAEELVYRGGRPVVLYRVSAPEQLALLGELQAMEGVTVIPLVGRRAQLGYDPLGPGSLSRIVPDLHNWEAFICGPEGMAEQVESSLRELRMPKRFIHREELSMS</sequence>
<feature type="region of interest" description="Disordered" evidence="13">
    <location>
        <begin position="1"/>
        <end position="25"/>
    </location>
</feature>
<evidence type="ECO:0000256" key="6">
    <source>
        <dbReference type="ARBA" id="ARBA00022723"/>
    </source>
</evidence>
<comment type="cofactor">
    <cofactor evidence="1">
        <name>FAD</name>
        <dbReference type="ChEBI" id="CHEBI:57692"/>
    </cofactor>
</comment>
<dbReference type="PRINTS" id="PR00410">
    <property type="entry name" value="PHEHYDRXLASE"/>
</dbReference>
<keyword evidence="7" id="KW-0274">FAD</keyword>
<feature type="domain" description="FAD-binding FR-type" evidence="15">
    <location>
        <begin position="236"/>
        <end position="336"/>
    </location>
</feature>
<keyword evidence="11" id="KW-0411">Iron-sulfur</keyword>
<keyword evidence="10" id="KW-0408">Iron</keyword>
<feature type="transmembrane region" description="Helical" evidence="14">
    <location>
        <begin position="69"/>
        <end position="86"/>
    </location>
</feature>
<feature type="transmembrane region" description="Helical" evidence="14">
    <location>
        <begin position="32"/>
        <end position="49"/>
    </location>
</feature>
<reference evidence="17" key="1">
    <citation type="submission" date="2019-09" db="EMBL/GenBank/DDBJ databases">
        <title>Antimicrobial potential of Antarctic Bacteria.</title>
        <authorList>
            <person name="Benaud N."/>
            <person name="Edwards R.J."/>
            <person name="Ferrari B.C."/>
        </authorList>
    </citation>
    <scope>NUCLEOTIDE SEQUENCE [LARGE SCALE GENOMIC DNA]</scope>
    <source>
        <strain evidence="17">INR9</strain>
    </source>
</reference>
<evidence type="ECO:0000256" key="12">
    <source>
        <dbReference type="ARBA" id="ARBA00023136"/>
    </source>
</evidence>
<feature type="transmembrane region" description="Helical" evidence="14">
    <location>
        <begin position="107"/>
        <end position="129"/>
    </location>
</feature>
<keyword evidence="3" id="KW-0285">Flavoprotein</keyword>
<evidence type="ECO:0000256" key="7">
    <source>
        <dbReference type="ARBA" id="ARBA00022827"/>
    </source>
</evidence>
<dbReference type="RefSeq" id="WP_185276391.1">
    <property type="nucleotide sequence ID" value="NZ_CP043641.1"/>
</dbReference>
<comment type="subcellular location">
    <subcellularLocation>
        <location evidence="2">Membrane</location>
        <topology evidence="2">Multi-pass membrane protein</topology>
    </subcellularLocation>
</comment>
<evidence type="ECO:0000256" key="9">
    <source>
        <dbReference type="ARBA" id="ARBA00023002"/>
    </source>
</evidence>
<name>A0A7G6YEQ1_9MICO</name>
<dbReference type="PANTHER" id="PTHR47354:SF8">
    <property type="entry name" value="1,2-PHENYLACETYL-COA EPOXIDASE, SUBUNIT E"/>
    <property type="match status" value="1"/>
</dbReference>
<keyword evidence="9" id="KW-0560">Oxidoreductase</keyword>
<dbReference type="InterPro" id="IPR050415">
    <property type="entry name" value="MRET"/>
</dbReference>
<evidence type="ECO:0000256" key="10">
    <source>
        <dbReference type="ARBA" id="ARBA00023004"/>
    </source>
</evidence>
<dbReference type="SUPFAM" id="SSF63380">
    <property type="entry name" value="Riboflavin synthase domain-like"/>
    <property type="match status" value="1"/>
</dbReference>
<dbReference type="GO" id="GO:0050660">
    <property type="term" value="F:flavin adenine dinucleotide binding"/>
    <property type="evidence" value="ECO:0007669"/>
    <property type="project" value="TreeGrafter"/>
</dbReference>
<organism evidence="16 17">
    <name type="scientific">Leifsonia shinshuensis</name>
    <dbReference type="NCBI Taxonomy" id="150026"/>
    <lineage>
        <taxon>Bacteria</taxon>
        <taxon>Bacillati</taxon>
        <taxon>Actinomycetota</taxon>
        <taxon>Actinomycetes</taxon>
        <taxon>Micrococcales</taxon>
        <taxon>Microbacteriaceae</taxon>
        <taxon>Leifsonia</taxon>
    </lineage>
</organism>
<dbReference type="InterPro" id="IPR017938">
    <property type="entry name" value="Riboflavin_synthase-like_b-brl"/>
</dbReference>
<keyword evidence="6" id="KW-0479">Metal-binding</keyword>
<dbReference type="PROSITE" id="PS51384">
    <property type="entry name" value="FAD_FR"/>
    <property type="match status" value="1"/>
</dbReference>
<evidence type="ECO:0000313" key="17">
    <source>
        <dbReference type="Proteomes" id="UP000515511"/>
    </source>
</evidence>
<evidence type="ECO:0000256" key="11">
    <source>
        <dbReference type="ARBA" id="ARBA00023014"/>
    </source>
</evidence>
<gene>
    <name evidence="16" type="ORF">F1C12_18830</name>
</gene>
<dbReference type="InterPro" id="IPR039261">
    <property type="entry name" value="FNR_nucleotide-bd"/>
</dbReference>
<evidence type="ECO:0000256" key="8">
    <source>
        <dbReference type="ARBA" id="ARBA00022989"/>
    </source>
</evidence>
<keyword evidence="4 14" id="KW-0812">Transmembrane</keyword>
<evidence type="ECO:0000256" key="13">
    <source>
        <dbReference type="SAM" id="MobiDB-lite"/>
    </source>
</evidence>
<dbReference type="InterPro" id="IPR013130">
    <property type="entry name" value="Fe3_Rdtase_TM_dom"/>
</dbReference>
<dbReference type="Proteomes" id="UP000515511">
    <property type="component" value="Chromosome"/>
</dbReference>
<dbReference type="GO" id="GO:0016020">
    <property type="term" value="C:membrane"/>
    <property type="evidence" value="ECO:0007669"/>
    <property type="project" value="UniProtKB-SubCell"/>
</dbReference>
<dbReference type="CDD" id="cd06198">
    <property type="entry name" value="FNR_like_3"/>
    <property type="match status" value="1"/>
</dbReference>
<evidence type="ECO:0000256" key="2">
    <source>
        <dbReference type="ARBA" id="ARBA00004141"/>
    </source>
</evidence>
<dbReference type="InterPro" id="IPR017927">
    <property type="entry name" value="FAD-bd_FR_type"/>
</dbReference>
<dbReference type="SUPFAM" id="SSF52343">
    <property type="entry name" value="Ferredoxin reductase-like, C-terminal NADP-linked domain"/>
    <property type="match status" value="1"/>
</dbReference>
<evidence type="ECO:0000313" key="16">
    <source>
        <dbReference type="EMBL" id="QNE36966.1"/>
    </source>
</evidence>
<protein>
    <submittedName>
        <fullName evidence="16">Oxidoreductase</fullName>
    </submittedName>
</protein>
<dbReference type="AlphaFoldDB" id="A0A7G6YEQ1"/>
<dbReference type="Gene3D" id="2.40.30.10">
    <property type="entry name" value="Translation factors"/>
    <property type="match status" value="1"/>
</dbReference>
<keyword evidence="5" id="KW-0001">2Fe-2S</keyword>
<dbReference type="GO" id="GO:0051537">
    <property type="term" value="F:2 iron, 2 sulfur cluster binding"/>
    <property type="evidence" value="ECO:0007669"/>
    <property type="project" value="UniProtKB-KW"/>
</dbReference>
<proteinExistence type="predicted"/>
<dbReference type="Gene3D" id="3.40.50.80">
    <property type="entry name" value="Nucleotide-binding domain of ferredoxin-NADP reductase (FNR) module"/>
    <property type="match status" value="1"/>
</dbReference>